<reference evidence="7" key="1">
    <citation type="submission" date="2016-10" db="EMBL/GenBank/DDBJ databases">
        <authorList>
            <person name="Varghese N."/>
            <person name="Submissions S."/>
        </authorList>
    </citation>
    <scope>NUCLEOTIDE SEQUENCE [LARGE SCALE GENOMIC DNA]</scope>
    <source>
        <strain evidence="7">DSM 18609</strain>
    </source>
</reference>
<dbReference type="STRING" id="390242.SAMN04488024_10692"/>
<keyword evidence="1" id="KW-0175">Coiled coil</keyword>
<keyword evidence="2" id="KW-0472">Membrane</keyword>
<dbReference type="SUPFAM" id="SSF55874">
    <property type="entry name" value="ATPase domain of HSP90 chaperone/DNA topoisomerase II/histidine kinase"/>
    <property type="match status" value="1"/>
</dbReference>
<dbReference type="InterPro" id="IPR036890">
    <property type="entry name" value="HATPase_C_sf"/>
</dbReference>
<protein>
    <submittedName>
        <fullName evidence="6">Histidine kinase-, DNA gyrase B-, and HSP90-like ATPase</fullName>
    </submittedName>
</protein>
<keyword evidence="6" id="KW-0418">Kinase</keyword>
<feature type="domain" description="Histidine kinase/HSP90-like ATPase" evidence="4">
    <location>
        <begin position="447"/>
        <end position="538"/>
    </location>
</feature>
<evidence type="ECO:0000259" key="4">
    <source>
        <dbReference type="Pfam" id="PF02518"/>
    </source>
</evidence>
<feature type="signal peptide" evidence="3">
    <location>
        <begin position="1"/>
        <end position="27"/>
    </location>
</feature>
<evidence type="ECO:0000313" key="6">
    <source>
        <dbReference type="EMBL" id="SDD51437.1"/>
    </source>
</evidence>
<keyword evidence="2" id="KW-1133">Transmembrane helix</keyword>
<gene>
    <name evidence="6" type="ORF">SAMN04488024_10692</name>
</gene>
<dbReference type="GO" id="GO:0016020">
    <property type="term" value="C:membrane"/>
    <property type="evidence" value="ECO:0007669"/>
    <property type="project" value="InterPro"/>
</dbReference>
<feature type="transmembrane region" description="Helical" evidence="2">
    <location>
        <begin position="308"/>
        <end position="330"/>
    </location>
</feature>
<dbReference type="Proteomes" id="UP000199455">
    <property type="component" value="Unassembled WGS sequence"/>
</dbReference>
<evidence type="ECO:0000259" key="5">
    <source>
        <dbReference type="Pfam" id="PF06580"/>
    </source>
</evidence>
<keyword evidence="6" id="KW-0808">Transferase</keyword>
<feature type="chain" id="PRO_5011763815" evidence="3">
    <location>
        <begin position="28"/>
        <end position="542"/>
    </location>
</feature>
<dbReference type="InterPro" id="IPR010559">
    <property type="entry name" value="Sig_transdc_His_kin_internal"/>
</dbReference>
<evidence type="ECO:0000256" key="1">
    <source>
        <dbReference type="SAM" id="Coils"/>
    </source>
</evidence>
<dbReference type="Pfam" id="PF02518">
    <property type="entry name" value="HATPase_c"/>
    <property type="match status" value="1"/>
</dbReference>
<feature type="domain" description="Signal transduction histidine kinase internal region" evidence="5">
    <location>
        <begin position="351"/>
        <end position="425"/>
    </location>
</feature>
<feature type="coiled-coil region" evidence="1">
    <location>
        <begin position="331"/>
        <end position="358"/>
    </location>
</feature>
<accession>A0A1G6VEK3</accession>
<dbReference type="AlphaFoldDB" id="A0A1G6VEK3"/>
<evidence type="ECO:0000256" key="3">
    <source>
        <dbReference type="SAM" id="SignalP"/>
    </source>
</evidence>
<dbReference type="GO" id="GO:0000155">
    <property type="term" value="F:phosphorelay sensor kinase activity"/>
    <property type="evidence" value="ECO:0007669"/>
    <property type="project" value="InterPro"/>
</dbReference>
<dbReference type="PANTHER" id="PTHR34220">
    <property type="entry name" value="SENSOR HISTIDINE KINASE YPDA"/>
    <property type="match status" value="1"/>
</dbReference>
<proteinExistence type="predicted"/>
<organism evidence="6 7">
    <name type="scientific">Pedobacter soli</name>
    <dbReference type="NCBI Taxonomy" id="390242"/>
    <lineage>
        <taxon>Bacteria</taxon>
        <taxon>Pseudomonadati</taxon>
        <taxon>Bacteroidota</taxon>
        <taxon>Sphingobacteriia</taxon>
        <taxon>Sphingobacteriales</taxon>
        <taxon>Sphingobacteriaceae</taxon>
        <taxon>Pedobacter</taxon>
    </lineage>
</organism>
<evidence type="ECO:0000256" key="2">
    <source>
        <dbReference type="SAM" id="Phobius"/>
    </source>
</evidence>
<keyword evidence="7" id="KW-1185">Reference proteome</keyword>
<dbReference type="Pfam" id="PF06580">
    <property type="entry name" value="His_kinase"/>
    <property type="match status" value="1"/>
</dbReference>
<name>A0A1G6VEK3_9SPHI</name>
<dbReference type="InterPro" id="IPR003594">
    <property type="entry name" value="HATPase_dom"/>
</dbReference>
<dbReference type="Gene3D" id="3.30.565.10">
    <property type="entry name" value="Histidine kinase-like ATPase, C-terminal domain"/>
    <property type="match status" value="1"/>
</dbReference>
<sequence length="542" mass="62045">MHIKLNTMKKILFTLLCFFIALSTVQAQKGINFSRTYPAGGRLLMHVDSAAKNIYYANVFPNQPNTSFSYLPEVNQVNIQINFREKVHIQNYRYTILIDNKPTIVNQSINEAQLEDTHAGGDEEIFRSATLGTFPVKGKVITTLVYSTEKPLDIEKAVLYGKSLPKAKIKAFLKRTVTDKGVNYSPITDPKESTQLTLTEKDDELTLVKDRSAIDYLYYTTIKDKQTQKIIYESTAWQYGGYIDEANEFSPYLQVDKSIFKKSGDYEIIIQPSTFSRFKMPANEMEKYTARYTLAITLDQENYSKRELWMYVLFAALAIGFAFLVILYFIKKRNQKKLAENEQQKNTAKLRLNAIRSQLNPHFMFNALSGIQNLMNKNEIDNANKYLSKFARLTRNVLHDRELISLAQEKTLLDDYLQMEQLRFGFNYEINHPENLDLDITEIPAMLLQPFVENAVKHGISKKAAEGKISIAFMQQGKDLVLTVTDNGNGFDTAKKSSGLGLQLSNNRITLLNDIYKENRFTLAVQTNPGDTKISLTLTDWL</sequence>
<dbReference type="PANTHER" id="PTHR34220:SF7">
    <property type="entry name" value="SENSOR HISTIDINE KINASE YPDA"/>
    <property type="match status" value="1"/>
</dbReference>
<dbReference type="EMBL" id="FMZH01000006">
    <property type="protein sequence ID" value="SDD51437.1"/>
    <property type="molecule type" value="Genomic_DNA"/>
</dbReference>
<keyword evidence="3" id="KW-0732">Signal</keyword>
<dbReference type="InterPro" id="IPR050640">
    <property type="entry name" value="Bact_2-comp_sensor_kinase"/>
</dbReference>
<keyword evidence="2" id="KW-0812">Transmembrane</keyword>
<evidence type="ECO:0000313" key="7">
    <source>
        <dbReference type="Proteomes" id="UP000199455"/>
    </source>
</evidence>